<feature type="domain" description="DUF8212" evidence="2">
    <location>
        <begin position="244"/>
        <end position="267"/>
    </location>
</feature>
<comment type="caution">
    <text evidence="3">The sequence shown here is derived from an EMBL/GenBank/DDBJ whole genome shotgun (WGS) entry which is preliminary data.</text>
</comment>
<sequence>MRLLRAATRTLEEFASDAIPRYAILSHTWDTEEVTFDDIHNPDETVGTRKAGLYKIICACEQAIRDGLDYVWIDTCCIDKRSSSELTEAINSMYKWYTDSEICYAFLPDVCSNVELVDIPEDASPHELELFDGSGPAQARWFCRGWCLQELIAPRRVNFYGEGWFYLGSNFTLSRGLSRITNIDVAILSNPRTTERKRLLLQTSVARRMSWAADRKTSRREDLAYCLLGIFDVHMPMLYGEGDRAFIRLQEEIIKVSDDHSLFAWEAESYKGGLLAPNPFAFKRSADIVQWFNPIDSGPYSMTNKGLSISLPLLYSPQNIVQIRGILACAYRDEFTGPIGLTLQPANRKDIYYVPVLHNRLTVVDLKVVQTEHAAFRSKEQGEPSTYGVITSPIYISRDTPPQSLMGFHSMMLDTPQQHYPINFWVQNSVFLNGKKVVINEVEPPDSWHKDSGIISLQVGCGTTCAIRLTPSNLNAFGDDMNERTPQHIVVYFGIKIESNNDRVRPMEWVHPELQSNPMDLSTWLVTGDIIYCTDSSTLPLNHSSQLIASIKGSTILGNTVYIVKVESETSSMELTRF</sequence>
<dbReference type="PANTHER" id="PTHR10622">
    <property type="entry name" value="HET DOMAIN-CONTAINING PROTEIN"/>
    <property type="match status" value="1"/>
</dbReference>
<reference evidence="3" key="1">
    <citation type="journal article" date="2020" name="Stud. Mycol.">
        <title>101 Dothideomycetes genomes: a test case for predicting lifestyles and emergence of pathogens.</title>
        <authorList>
            <person name="Haridas S."/>
            <person name="Albert R."/>
            <person name="Binder M."/>
            <person name="Bloem J."/>
            <person name="Labutti K."/>
            <person name="Salamov A."/>
            <person name="Andreopoulos B."/>
            <person name="Baker S."/>
            <person name="Barry K."/>
            <person name="Bills G."/>
            <person name="Bluhm B."/>
            <person name="Cannon C."/>
            <person name="Castanera R."/>
            <person name="Culley D."/>
            <person name="Daum C."/>
            <person name="Ezra D."/>
            <person name="Gonzalez J."/>
            <person name="Henrissat B."/>
            <person name="Kuo A."/>
            <person name="Liang C."/>
            <person name="Lipzen A."/>
            <person name="Lutzoni F."/>
            <person name="Magnuson J."/>
            <person name="Mondo S."/>
            <person name="Nolan M."/>
            <person name="Ohm R."/>
            <person name="Pangilinan J."/>
            <person name="Park H.-J."/>
            <person name="Ramirez L."/>
            <person name="Alfaro M."/>
            <person name="Sun H."/>
            <person name="Tritt A."/>
            <person name="Yoshinaga Y."/>
            <person name="Zwiers L.-H."/>
            <person name="Turgeon B."/>
            <person name="Goodwin S."/>
            <person name="Spatafora J."/>
            <person name="Crous P."/>
            <person name="Grigoriev I."/>
        </authorList>
    </citation>
    <scope>NUCLEOTIDE SEQUENCE</scope>
    <source>
        <strain evidence="3">CBS 130266</strain>
    </source>
</reference>
<dbReference type="Pfam" id="PF26640">
    <property type="entry name" value="DUF8212"/>
    <property type="match status" value="1"/>
</dbReference>
<evidence type="ECO:0000313" key="3">
    <source>
        <dbReference type="EMBL" id="KAF2430561.1"/>
    </source>
</evidence>
<dbReference type="OrthoDB" id="20872at2759"/>
<dbReference type="Pfam" id="PF06985">
    <property type="entry name" value="HET"/>
    <property type="match status" value="1"/>
</dbReference>
<organism evidence="3 4">
    <name type="scientific">Tothia fuscella</name>
    <dbReference type="NCBI Taxonomy" id="1048955"/>
    <lineage>
        <taxon>Eukaryota</taxon>
        <taxon>Fungi</taxon>
        <taxon>Dikarya</taxon>
        <taxon>Ascomycota</taxon>
        <taxon>Pezizomycotina</taxon>
        <taxon>Dothideomycetes</taxon>
        <taxon>Pleosporomycetidae</taxon>
        <taxon>Venturiales</taxon>
        <taxon>Cylindrosympodiaceae</taxon>
        <taxon>Tothia</taxon>
    </lineage>
</organism>
<dbReference type="InterPro" id="IPR058525">
    <property type="entry name" value="DUF8212"/>
</dbReference>
<gene>
    <name evidence="3" type="ORF">EJ08DRAFT_697304</name>
</gene>
<protein>
    <submittedName>
        <fullName evidence="3">HET-domain-containing protein</fullName>
    </submittedName>
</protein>
<evidence type="ECO:0000259" key="2">
    <source>
        <dbReference type="Pfam" id="PF26640"/>
    </source>
</evidence>
<dbReference type="Proteomes" id="UP000800235">
    <property type="component" value="Unassembled WGS sequence"/>
</dbReference>
<evidence type="ECO:0000313" key="4">
    <source>
        <dbReference type="Proteomes" id="UP000800235"/>
    </source>
</evidence>
<name>A0A9P4NRV6_9PEZI</name>
<feature type="domain" description="Heterokaryon incompatibility" evidence="1">
    <location>
        <begin position="22"/>
        <end position="150"/>
    </location>
</feature>
<dbReference type="AlphaFoldDB" id="A0A9P4NRV6"/>
<evidence type="ECO:0000259" key="1">
    <source>
        <dbReference type="Pfam" id="PF06985"/>
    </source>
</evidence>
<dbReference type="EMBL" id="MU007038">
    <property type="protein sequence ID" value="KAF2430561.1"/>
    <property type="molecule type" value="Genomic_DNA"/>
</dbReference>
<keyword evidence="4" id="KW-1185">Reference proteome</keyword>
<dbReference type="InterPro" id="IPR010730">
    <property type="entry name" value="HET"/>
</dbReference>
<accession>A0A9P4NRV6</accession>
<proteinExistence type="predicted"/>
<dbReference type="PANTHER" id="PTHR10622:SF10">
    <property type="entry name" value="HET DOMAIN-CONTAINING PROTEIN"/>
    <property type="match status" value="1"/>
</dbReference>